<sequence>MHLSLILILFIVLLAAATNLFLWVENVWRGVYWSYTRFSAFEDDYLLLFFLPNWETVYIGRFAHPDEETWMDMSMRISGVMGWSYYLLIYLLNDALMAGERDAITIHCSRMLGRI</sequence>
<keyword evidence="1" id="KW-1133">Transmembrane helix</keyword>
<evidence type="ECO:0000256" key="1">
    <source>
        <dbReference type="SAM" id="Phobius"/>
    </source>
</evidence>
<dbReference type="AlphaFoldDB" id="A0A8H7TU63"/>
<protein>
    <submittedName>
        <fullName evidence="3">Uncharacterized protein</fullName>
    </submittedName>
</protein>
<gene>
    <name evidence="3" type="ORF">IM811_001194</name>
</gene>
<reference evidence="3" key="1">
    <citation type="submission" date="2020-10" db="EMBL/GenBank/DDBJ databases">
        <title>High-Quality Genome Resource of Clonostachys rosea strain S41 by Oxford Nanopore Long-Read Sequencing.</title>
        <authorList>
            <person name="Wang H."/>
        </authorList>
    </citation>
    <scope>NUCLEOTIDE SEQUENCE</scope>
    <source>
        <strain evidence="3">S41</strain>
    </source>
</reference>
<proteinExistence type="predicted"/>
<feature type="signal peptide" evidence="2">
    <location>
        <begin position="1"/>
        <end position="17"/>
    </location>
</feature>
<organism evidence="3 4">
    <name type="scientific">Bionectria ochroleuca</name>
    <name type="common">Gliocladium roseum</name>
    <dbReference type="NCBI Taxonomy" id="29856"/>
    <lineage>
        <taxon>Eukaryota</taxon>
        <taxon>Fungi</taxon>
        <taxon>Dikarya</taxon>
        <taxon>Ascomycota</taxon>
        <taxon>Pezizomycotina</taxon>
        <taxon>Sordariomycetes</taxon>
        <taxon>Hypocreomycetidae</taxon>
        <taxon>Hypocreales</taxon>
        <taxon>Bionectriaceae</taxon>
        <taxon>Clonostachys</taxon>
    </lineage>
</organism>
<feature type="transmembrane region" description="Helical" evidence="1">
    <location>
        <begin position="73"/>
        <end position="92"/>
    </location>
</feature>
<keyword evidence="1" id="KW-0472">Membrane</keyword>
<accession>A0A8H7TU63</accession>
<keyword evidence="2" id="KW-0732">Signal</keyword>
<keyword evidence="1" id="KW-0812">Transmembrane</keyword>
<comment type="caution">
    <text evidence="3">The sequence shown here is derived from an EMBL/GenBank/DDBJ whole genome shotgun (WGS) entry which is preliminary data.</text>
</comment>
<dbReference type="EMBL" id="JADCTT010000001">
    <property type="protein sequence ID" value="KAF9759500.1"/>
    <property type="molecule type" value="Genomic_DNA"/>
</dbReference>
<dbReference type="Proteomes" id="UP000616885">
    <property type="component" value="Unassembled WGS sequence"/>
</dbReference>
<evidence type="ECO:0000313" key="3">
    <source>
        <dbReference type="EMBL" id="KAF9759500.1"/>
    </source>
</evidence>
<evidence type="ECO:0000313" key="4">
    <source>
        <dbReference type="Proteomes" id="UP000616885"/>
    </source>
</evidence>
<evidence type="ECO:0000256" key="2">
    <source>
        <dbReference type="SAM" id="SignalP"/>
    </source>
</evidence>
<name>A0A8H7TU63_BIOOC</name>
<feature type="chain" id="PRO_5034163028" evidence="2">
    <location>
        <begin position="18"/>
        <end position="115"/>
    </location>
</feature>